<organism evidence="2 3">
    <name type="scientific">Didymodactylos carnosus</name>
    <dbReference type="NCBI Taxonomy" id="1234261"/>
    <lineage>
        <taxon>Eukaryota</taxon>
        <taxon>Metazoa</taxon>
        <taxon>Spiralia</taxon>
        <taxon>Gnathifera</taxon>
        <taxon>Rotifera</taxon>
        <taxon>Eurotatoria</taxon>
        <taxon>Bdelloidea</taxon>
        <taxon>Philodinida</taxon>
        <taxon>Philodinidae</taxon>
        <taxon>Didymodactylos</taxon>
    </lineage>
</organism>
<evidence type="ECO:0000313" key="3">
    <source>
        <dbReference type="Proteomes" id="UP000681722"/>
    </source>
</evidence>
<feature type="compositionally biased region" description="Polar residues" evidence="1">
    <location>
        <begin position="159"/>
        <end position="168"/>
    </location>
</feature>
<comment type="caution">
    <text evidence="2">The sequence shown here is derived from an EMBL/GenBank/DDBJ whole genome shotgun (WGS) entry which is preliminary data.</text>
</comment>
<gene>
    <name evidence="2" type="ORF">SRO942_LOCUS47728</name>
</gene>
<evidence type="ECO:0000313" key="2">
    <source>
        <dbReference type="EMBL" id="CAF4570020.1"/>
    </source>
</evidence>
<feature type="non-terminal residue" evidence="2">
    <location>
        <position position="1"/>
    </location>
</feature>
<feature type="region of interest" description="Disordered" evidence="1">
    <location>
        <begin position="146"/>
        <end position="168"/>
    </location>
</feature>
<sequence length="168" mass="17992">SNSFDITYCLSDSDGNVSISKRDTERILRAASTVVNSQSATNKILIAAQIATLCGNKVTIVVINIELQHKRRKRSDATCDQELIITCQAVYPINCTTLTCQAAYDQLILNSIGNATNISLSFLDSNNQPVNVGVTFSTISDISPEIPGSVSPTSTSSSLQLTATRECS</sequence>
<reference evidence="2" key="1">
    <citation type="submission" date="2021-02" db="EMBL/GenBank/DDBJ databases">
        <authorList>
            <person name="Nowell W R."/>
        </authorList>
    </citation>
    <scope>NUCLEOTIDE SEQUENCE</scope>
</reference>
<proteinExistence type="predicted"/>
<name>A0A8S2YKU0_9BILA</name>
<dbReference type="Proteomes" id="UP000681722">
    <property type="component" value="Unassembled WGS sequence"/>
</dbReference>
<accession>A0A8S2YKU0</accession>
<dbReference type="EMBL" id="CAJOBC010120044">
    <property type="protein sequence ID" value="CAF4570020.1"/>
    <property type="molecule type" value="Genomic_DNA"/>
</dbReference>
<evidence type="ECO:0000256" key="1">
    <source>
        <dbReference type="SAM" id="MobiDB-lite"/>
    </source>
</evidence>
<protein>
    <submittedName>
        <fullName evidence="2">Uncharacterized protein</fullName>
    </submittedName>
</protein>
<feature type="compositionally biased region" description="Low complexity" evidence="1">
    <location>
        <begin position="149"/>
        <end position="158"/>
    </location>
</feature>
<dbReference type="AlphaFoldDB" id="A0A8S2YKU0"/>